<dbReference type="RefSeq" id="WP_148578551.1">
    <property type="nucleotide sequence ID" value="NZ_JAVEUW010000002.1"/>
</dbReference>
<evidence type="ECO:0000256" key="4">
    <source>
        <dbReference type="RuleBase" id="RU363019"/>
    </source>
</evidence>
<dbReference type="EMBL" id="SDKK01000006">
    <property type="protein sequence ID" value="TYC59993.1"/>
    <property type="molecule type" value="Genomic_DNA"/>
</dbReference>
<dbReference type="InterPro" id="IPR020892">
    <property type="entry name" value="Cyclophilin-type_PPIase_CS"/>
</dbReference>
<gene>
    <name evidence="6" type="ORF">ETQ85_08195</name>
</gene>
<dbReference type="CDD" id="cd01920">
    <property type="entry name" value="cyclophilin_EcCYP_like"/>
    <property type="match status" value="1"/>
</dbReference>
<dbReference type="InterPro" id="IPR029000">
    <property type="entry name" value="Cyclophilin-like_dom_sf"/>
</dbReference>
<evidence type="ECO:0000259" key="5">
    <source>
        <dbReference type="PROSITE" id="PS50072"/>
    </source>
</evidence>
<sequence>MKKILLAVALAGQALLATAANPLVELKTSSGTVVLELYPEKAPKTVANFLEYVKSGFYDGLVFHRVIDGFMIQGGGMNAKLEEKAPLAPIENEAKNGLKNDAGTIAMARTKNPHSASSQFFINLADNRSLNYPSPDGWGYAVFGKVTEGMDVVRKIGKEPTATSGYQRDVPVTPIFIQSARQLPEKAAK</sequence>
<dbReference type="GO" id="GO:0006457">
    <property type="term" value="P:protein folding"/>
    <property type="evidence" value="ECO:0007669"/>
    <property type="project" value="InterPro"/>
</dbReference>
<dbReference type="GO" id="GO:0003755">
    <property type="term" value="F:peptidyl-prolyl cis-trans isomerase activity"/>
    <property type="evidence" value="ECO:0007669"/>
    <property type="project" value="UniProtKB-UniRule"/>
</dbReference>
<comment type="function">
    <text evidence="4">PPIases accelerate the folding of proteins. It catalyzes the cis-trans isomerization of proline imidic peptide bonds in oligopeptides.</text>
</comment>
<dbReference type="InterPro" id="IPR044665">
    <property type="entry name" value="E_coli_cyclophilin_A-like"/>
</dbReference>
<feature type="domain" description="PPIase cyclophilin-type" evidence="5">
    <location>
        <begin position="31"/>
        <end position="182"/>
    </location>
</feature>
<comment type="caution">
    <text evidence="6">The sequence shown here is derived from an EMBL/GenBank/DDBJ whole genome shotgun (WGS) entry which is preliminary data.</text>
</comment>
<keyword evidence="4" id="KW-0732">Signal</keyword>
<dbReference type="EC" id="5.2.1.8" evidence="4"/>
<evidence type="ECO:0000256" key="2">
    <source>
        <dbReference type="ARBA" id="ARBA00023110"/>
    </source>
</evidence>
<protein>
    <recommendedName>
        <fullName evidence="4">Peptidyl-prolyl cis-trans isomerase</fullName>
        <shortName evidence="4">PPIase</shortName>
        <ecNumber evidence="4">5.2.1.8</ecNumber>
    </recommendedName>
</protein>
<name>A0A6C2D2L7_9RHOO</name>
<dbReference type="AlphaFoldDB" id="A0A6C2D2L7"/>
<evidence type="ECO:0000256" key="3">
    <source>
        <dbReference type="ARBA" id="ARBA00023235"/>
    </source>
</evidence>
<dbReference type="PROSITE" id="PS50072">
    <property type="entry name" value="CSA_PPIASE_2"/>
    <property type="match status" value="1"/>
</dbReference>
<evidence type="ECO:0000256" key="1">
    <source>
        <dbReference type="ARBA" id="ARBA00007365"/>
    </source>
</evidence>
<keyword evidence="3 4" id="KW-0413">Isomerase</keyword>
<dbReference type="PROSITE" id="PS00170">
    <property type="entry name" value="CSA_PPIASE_1"/>
    <property type="match status" value="1"/>
</dbReference>
<dbReference type="SUPFAM" id="SSF50891">
    <property type="entry name" value="Cyclophilin-like"/>
    <property type="match status" value="1"/>
</dbReference>
<dbReference type="InterPro" id="IPR002130">
    <property type="entry name" value="Cyclophilin-type_PPIase_dom"/>
</dbReference>
<feature type="chain" id="PRO_5025718963" description="Peptidyl-prolyl cis-trans isomerase" evidence="4">
    <location>
        <begin position="20"/>
        <end position="189"/>
    </location>
</feature>
<dbReference type="Gene3D" id="2.40.100.10">
    <property type="entry name" value="Cyclophilin-like"/>
    <property type="match status" value="1"/>
</dbReference>
<dbReference type="Proteomes" id="UP000389128">
    <property type="component" value="Unassembled WGS sequence"/>
</dbReference>
<dbReference type="PRINTS" id="PR00153">
    <property type="entry name" value="CSAPPISMRASE"/>
</dbReference>
<reference evidence="6 7" key="1">
    <citation type="submission" date="2019-01" db="EMBL/GenBank/DDBJ databases">
        <title>Zoogloea oleivorans genome sequencing and assembly.</title>
        <authorList>
            <person name="Tancsics A."/>
            <person name="Farkas M."/>
            <person name="Kriszt B."/>
            <person name="Maroti G."/>
            <person name="Horvath B."/>
        </authorList>
    </citation>
    <scope>NUCLEOTIDE SEQUENCE [LARGE SCALE GENOMIC DNA]</scope>
    <source>
        <strain evidence="6 7">Buc</strain>
    </source>
</reference>
<dbReference type="Pfam" id="PF00160">
    <property type="entry name" value="Pro_isomerase"/>
    <property type="match status" value="1"/>
</dbReference>
<accession>A0A6C2D2L7</accession>
<comment type="catalytic activity">
    <reaction evidence="4">
        <text>[protein]-peptidylproline (omega=180) = [protein]-peptidylproline (omega=0)</text>
        <dbReference type="Rhea" id="RHEA:16237"/>
        <dbReference type="Rhea" id="RHEA-COMP:10747"/>
        <dbReference type="Rhea" id="RHEA-COMP:10748"/>
        <dbReference type="ChEBI" id="CHEBI:83833"/>
        <dbReference type="ChEBI" id="CHEBI:83834"/>
        <dbReference type="EC" id="5.2.1.8"/>
    </reaction>
</comment>
<proteinExistence type="inferred from homology"/>
<feature type="signal peptide" evidence="4">
    <location>
        <begin position="1"/>
        <end position="19"/>
    </location>
</feature>
<evidence type="ECO:0000313" key="6">
    <source>
        <dbReference type="EMBL" id="TYC59993.1"/>
    </source>
</evidence>
<keyword evidence="7" id="KW-1185">Reference proteome</keyword>
<organism evidence="6 7">
    <name type="scientific">Zoogloea oleivorans</name>
    <dbReference type="NCBI Taxonomy" id="1552750"/>
    <lineage>
        <taxon>Bacteria</taxon>
        <taxon>Pseudomonadati</taxon>
        <taxon>Pseudomonadota</taxon>
        <taxon>Betaproteobacteria</taxon>
        <taxon>Rhodocyclales</taxon>
        <taxon>Zoogloeaceae</taxon>
        <taxon>Zoogloea</taxon>
    </lineage>
</organism>
<dbReference type="PANTHER" id="PTHR43246">
    <property type="entry name" value="PEPTIDYL-PROLYL CIS-TRANS ISOMERASE CYP38, CHLOROPLASTIC"/>
    <property type="match status" value="1"/>
</dbReference>
<dbReference type="OrthoDB" id="9807797at2"/>
<evidence type="ECO:0000313" key="7">
    <source>
        <dbReference type="Proteomes" id="UP000389128"/>
    </source>
</evidence>
<keyword evidence="2 4" id="KW-0697">Rotamase</keyword>
<comment type="similarity">
    <text evidence="1 4">Belongs to the cyclophilin-type PPIase family.</text>
</comment>